<proteinExistence type="predicted"/>
<feature type="non-terminal residue" evidence="1">
    <location>
        <position position="62"/>
    </location>
</feature>
<gene>
    <name evidence="1" type="ORF">ACFQ08_34885</name>
</gene>
<reference evidence="2" key="1">
    <citation type="journal article" date="2019" name="Int. J. Syst. Evol. Microbiol.">
        <title>The Global Catalogue of Microorganisms (GCM) 10K type strain sequencing project: providing services to taxonomists for standard genome sequencing and annotation.</title>
        <authorList>
            <consortium name="The Broad Institute Genomics Platform"/>
            <consortium name="The Broad Institute Genome Sequencing Center for Infectious Disease"/>
            <person name="Wu L."/>
            <person name="Ma J."/>
        </authorList>
    </citation>
    <scope>NUCLEOTIDE SEQUENCE [LARGE SCALE GENOMIC DNA]</scope>
    <source>
        <strain evidence="2">CCUG 62974</strain>
    </source>
</reference>
<name>A0ABW3E2V7_9ACTN</name>
<comment type="caution">
    <text evidence="1">The sequence shown here is derived from an EMBL/GenBank/DDBJ whole genome shotgun (WGS) entry which is preliminary data.</text>
</comment>
<sequence length="62" mass="6488">MIGDEVQGLLDSLAATVGRGVAVDDPEGQVVAHSVHHGEVDQVRAQAILSRSVPAEVSAWQE</sequence>
<evidence type="ECO:0000313" key="1">
    <source>
        <dbReference type="EMBL" id="MFD0889754.1"/>
    </source>
</evidence>
<evidence type="ECO:0000313" key="2">
    <source>
        <dbReference type="Proteomes" id="UP001597024"/>
    </source>
</evidence>
<organism evidence="1 2">
    <name type="scientific">Streptosporangium algeriense</name>
    <dbReference type="NCBI Taxonomy" id="1682748"/>
    <lineage>
        <taxon>Bacteria</taxon>
        <taxon>Bacillati</taxon>
        <taxon>Actinomycetota</taxon>
        <taxon>Actinomycetes</taxon>
        <taxon>Streptosporangiales</taxon>
        <taxon>Streptosporangiaceae</taxon>
        <taxon>Streptosporangium</taxon>
    </lineage>
</organism>
<protein>
    <submittedName>
        <fullName evidence="1">Uncharacterized protein</fullName>
    </submittedName>
</protein>
<dbReference type="EMBL" id="JBHTHX010002008">
    <property type="protein sequence ID" value="MFD0889754.1"/>
    <property type="molecule type" value="Genomic_DNA"/>
</dbReference>
<keyword evidence="2" id="KW-1185">Reference proteome</keyword>
<accession>A0ABW3E2V7</accession>
<dbReference type="Proteomes" id="UP001597024">
    <property type="component" value="Unassembled WGS sequence"/>
</dbReference>